<dbReference type="InterPro" id="IPR011251">
    <property type="entry name" value="Luciferase-like_dom"/>
</dbReference>
<dbReference type="EMBL" id="JAMRYM010000075">
    <property type="protein sequence ID" value="MCM6763650.1"/>
    <property type="molecule type" value="Genomic_DNA"/>
</dbReference>
<proteinExistence type="predicted"/>
<keyword evidence="1 3" id="KW-0560">Oxidoreductase</keyword>
<evidence type="ECO:0000313" key="4">
    <source>
        <dbReference type="Proteomes" id="UP001155240"/>
    </source>
</evidence>
<dbReference type="EC" id="1.-.-.-" evidence="3"/>
<evidence type="ECO:0000313" key="3">
    <source>
        <dbReference type="EMBL" id="MCM6763650.1"/>
    </source>
</evidence>
<dbReference type="RefSeq" id="WP_251946893.1">
    <property type="nucleotide sequence ID" value="NZ_JAMRYM010000075.1"/>
</dbReference>
<dbReference type="Pfam" id="PF00296">
    <property type="entry name" value="Bac_luciferase"/>
    <property type="match status" value="1"/>
</dbReference>
<feature type="domain" description="Luciferase-like" evidence="2">
    <location>
        <begin position="9"/>
        <end position="240"/>
    </location>
</feature>
<organism evidence="3 4">
    <name type="scientific">Rathayibacter rubneri</name>
    <dbReference type="NCBI Taxonomy" id="2950106"/>
    <lineage>
        <taxon>Bacteria</taxon>
        <taxon>Bacillati</taxon>
        <taxon>Actinomycetota</taxon>
        <taxon>Actinomycetes</taxon>
        <taxon>Micrococcales</taxon>
        <taxon>Microbacteriaceae</taxon>
        <taxon>Rathayibacter</taxon>
    </lineage>
</organism>
<dbReference type="InterPro" id="IPR036661">
    <property type="entry name" value="Luciferase-like_sf"/>
</dbReference>
<dbReference type="NCBIfam" id="TIGR03557">
    <property type="entry name" value="F420_G6P_family"/>
    <property type="match status" value="1"/>
</dbReference>
<dbReference type="NCBIfam" id="TIGR03885">
    <property type="entry name" value="flavin_revert"/>
    <property type="match status" value="1"/>
</dbReference>
<dbReference type="Gene3D" id="3.20.20.30">
    <property type="entry name" value="Luciferase-like domain"/>
    <property type="match status" value="1"/>
</dbReference>
<dbReference type="AlphaFoldDB" id="A0A9X2DYQ0"/>
<evidence type="ECO:0000259" key="2">
    <source>
        <dbReference type="Pfam" id="PF00296"/>
    </source>
</evidence>
<protein>
    <submittedName>
        <fullName evidence="3">TIGR03885 family FMN-dependent LLM class oxidoreductase</fullName>
        <ecNumber evidence="3">1.-.-.-</ecNumber>
    </submittedName>
</protein>
<accession>A0A9X2DYQ0</accession>
<dbReference type="InterPro" id="IPR019945">
    <property type="entry name" value="F420_G6P_DH-rel"/>
</dbReference>
<dbReference type="PANTHER" id="PTHR43244">
    <property type="match status" value="1"/>
</dbReference>
<dbReference type="CDD" id="cd01097">
    <property type="entry name" value="Tetrahydromethanopterin_reductase"/>
    <property type="match status" value="1"/>
</dbReference>
<dbReference type="PANTHER" id="PTHR43244:SF1">
    <property type="entry name" value="5,10-METHYLENETETRAHYDROMETHANOPTERIN REDUCTASE"/>
    <property type="match status" value="1"/>
</dbReference>
<keyword evidence="4" id="KW-1185">Reference proteome</keyword>
<dbReference type="SUPFAM" id="SSF51679">
    <property type="entry name" value="Bacterial luciferase-like"/>
    <property type="match status" value="1"/>
</dbReference>
<dbReference type="GO" id="GO:0016705">
    <property type="term" value="F:oxidoreductase activity, acting on paired donors, with incorporation or reduction of molecular oxygen"/>
    <property type="evidence" value="ECO:0007669"/>
    <property type="project" value="InterPro"/>
</dbReference>
<comment type="caution">
    <text evidence="3">The sequence shown here is derived from an EMBL/GenBank/DDBJ whole genome shotgun (WGS) entry which is preliminary data.</text>
</comment>
<gene>
    <name evidence="3" type="ORF">NB037_14605</name>
</gene>
<dbReference type="InterPro" id="IPR023907">
    <property type="entry name" value="Non-F420_Flavin_OxRdtase"/>
</dbReference>
<evidence type="ECO:0000256" key="1">
    <source>
        <dbReference type="ARBA" id="ARBA00023002"/>
    </source>
</evidence>
<reference evidence="3" key="1">
    <citation type="submission" date="2022-06" db="EMBL/GenBank/DDBJ databases">
        <title>Whole genome shotgun sequencing (WGS) of Rathayibacter sp. ZW T2_19, isolated from stored onions (Allium cepa).</title>
        <authorList>
            <person name="Stoll D.A."/>
            <person name="Huch M."/>
        </authorList>
    </citation>
    <scope>NUCLEOTIDE SEQUENCE</scope>
    <source>
        <strain evidence="3">ZW T2_19</strain>
    </source>
</reference>
<sequence length="328" mass="35413">MPAPTIGLHVSHEQLDPRTALDVARRAGEVGFTEGMCSDHLTPWSARQGESGFAWSWLGAALASTPLGFGVVNAPGQRYHPVIIAQAAATLELMNPGRFWVALGSGEAMNEHVTGERWPAKPERNARLRECVDIMRALLAGEEVSHRGLVTVDRARVWSLPAIPPPFVGAGVTAATASWLAEWADGFATISQPEDKLRRTIAAYRDAGGRGEVIVQAQVAYVPSQSGGAPAARALAHDQWRTNIFEPPLCWDLDTTEHFDLAAERTTEDQVAESVLCTDSAQELSDAIALSADCGADRVYLHHVGKEQNEFLDAMGTTVLPDFQERSA</sequence>
<name>A0A9X2DYQ0_9MICO</name>
<dbReference type="Proteomes" id="UP001155240">
    <property type="component" value="Unassembled WGS sequence"/>
</dbReference>
<dbReference type="InterPro" id="IPR050564">
    <property type="entry name" value="F420-G6PD/mer"/>
</dbReference>